<dbReference type="GO" id="GO:0000209">
    <property type="term" value="P:protein polyubiquitination"/>
    <property type="evidence" value="ECO:0007669"/>
    <property type="project" value="InterPro"/>
</dbReference>
<reference evidence="9" key="3">
    <citation type="submission" date="2021-06" db="EMBL/GenBank/DDBJ databases">
        <title>Candida auris outbreak in lebanese hospital.</title>
        <authorList>
            <person name="Finianos M."/>
        </authorList>
    </citation>
    <scope>NUCLEOTIDE SEQUENCE</scope>
    <source>
        <strain evidence="9">CA7LBN</strain>
    </source>
</reference>
<dbReference type="PROSITE" id="PS50103">
    <property type="entry name" value="ZF_C3H1"/>
    <property type="match status" value="2"/>
</dbReference>
<dbReference type="VEuPathDB" id="FungiDB:CJJ09_001568"/>
<feature type="zinc finger region" description="C3H1-type" evidence="5">
    <location>
        <begin position="83"/>
        <end position="110"/>
    </location>
</feature>
<evidence type="ECO:0000313" key="9">
    <source>
        <dbReference type="EMBL" id="QWW22577.1"/>
    </source>
</evidence>
<dbReference type="OMA" id="CPFSHNF"/>
<evidence type="ECO:0000256" key="1">
    <source>
        <dbReference type="ARBA" id="ARBA00022723"/>
    </source>
</evidence>
<feature type="region of interest" description="Disordered" evidence="6">
    <location>
        <begin position="158"/>
        <end position="193"/>
    </location>
</feature>
<keyword evidence="3 5" id="KW-0863">Zinc-finger</keyword>
<organism evidence="8">
    <name type="scientific">Candidozyma auris</name>
    <name type="common">Yeast</name>
    <name type="synonym">Candida auris</name>
    <dbReference type="NCBI Taxonomy" id="498019"/>
    <lineage>
        <taxon>Eukaryota</taxon>
        <taxon>Fungi</taxon>
        <taxon>Dikarya</taxon>
        <taxon>Ascomycota</taxon>
        <taxon>Saccharomycotina</taxon>
        <taxon>Pichiomycetes</taxon>
        <taxon>Metschnikowiaceae</taxon>
        <taxon>Candidozyma</taxon>
    </lineage>
</organism>
<dbReference type="InterPro" id="IPR041367">
    <property type="entry name" value="Znf-CCCH_4"/>
</dbReference>
<dbReference type="Gene3D" id="1.20.120.1350">
    <property type="entry name" value="Pneumovirus matrix protein 2 (M2), zinc-binding domain"/>
    <property type="match status" value="1"/>
</dbReference>
<dbReference type="VEuPathDB" id="FungiDB:B9J08_001914"/>
<feature type="zinc finger region" description="C3H1-type" evidence="5">
    <location>
        <begin position="114"/>
        <end position="141"/>
    </location>
</feature>
<evidence type="ECO:0000259" key="7">
    <source>
        <dbReference type="PROSITE" id="PS50103"/>
    </source>
</evidence>
<reference evidence="8" key="2">
    <citation type="submission" date="2017-11" db="EMBL/GenBank/DDBJ databases">
        <title>Candida auris genome assembly and annotation.</title>
        <authorList>
            <person name="Munoz J.F."/>
            <person name="Gade L.G."/>
            <person name="Chow N.A."/>
            <person name="Litvintseva A.P."/>
            <person name="Loparev V.N."/>
            <person name="Cuomo C.A."/>
        </authorList>
    </citation>
    <scope>NUCLEOTIDE SEQUENCE</scope>
    <source>
        <strain evidence="8">B8441</strain>
    </source>
</reference>
<dbReference type="AlphaFoldDB" id="A0A2H0ZYX7"/>
<feature type="compositionally biased region" description="Basic and acidic residues" evidence="6">
    <location>
        <begin position="461"/>
        <end position="474"/>
    </location>
</feature>
<evidence type="ECO:0000313" key="8">
    <source>
        <dbReference type="EMBL" id="PIS55808.1"/>
    </source>
</evidence>
<proteinExistence type="predicted"/>
<dbReference type="InterPro" id="IPR045072">
    <property type="entry name" value="MKRN-like"/>
</dbReference>
<keyword evidence="1 5" id="KW-0479">Metal-binding</keyword>
<dbReference type="Pfam" id="PF18044">
    <property type="entry name" value="zf-CCCH_4"/>
    <property type="match status" value="1"/>
</dbReference>
<evidence type="ECO:0000256" key="6">
    <source>
        <dbReference type="SAM" id="MobiDB-lite"/>
    </source>
</evidence>
<evidence type="ECO:0000256" key="5">
    <source>
        <dbReference type="PROSITE-ProRule" id="PRU00723"/>
    </source>
</evidence>
<keyword evidence="2" id="KW-0677">Repeat</keyword>
<feature type="region of interest" description="Disordered" evidence="6">
    <location>
        <begin position="19"/>
        <end position="46"/>
    </location>
</feature>
<evidence type="ECO:0000256" key="4">
    <source>
        <dbReference type="ARBA" id="ARBA00022833"/>
    </source>
</evidence>
<dbReference type="GO" id="GO:0008270">
    <property type="term" value="F:zinc ion binding"/>
    <property type="evidence" value="ECO:0007669"/>
    <property type="project" value="UniProtKB-KW"/>
</dbReference>
<accession>A0A2H0ZYX7</accession>
<dbReference type="Pfam" id="PF00642">
    <property type="entry name" value="zf-CCCH"/>
    <property type="match status" value="1"/>
</dbReference>
<feature type="compositionally biased region" description="Polar residues" evidence="6">
    <location>
        <begin position="174"/>
        <end position="193"/>
    </location>
</feature>
<reference evidence="8" key="1">
    <citation type="journal article" date="2017" name="Clin. Infect. Dis.">
        <title>Simultaneous emergence of multidrug-resistant Candida auris on 3 continents confirmed by whole-genome sequencing and epidemiological analyses.</title>
        <authorList>
            <person name="Lockhart S.R."/>
            <person name="Etienne K.A."/>
            <person name="Vallabhaneni S."/>
            <person name="Farooqi J."/>
            <person name="Chowdhary A."/>
            <person name="Govender N.P."/>
            <person name="Colombo A.L."/>
            <person name="Calvo B."/>
            <person name="Cuomo C.A."/>
            <person name="Desjardins C.A."/>
            <person name="Berkow E.L."/>
            <person name="Castanheira M."/>
            <person name="Magobo R.E."/>
            <person name="Jabeen K."/>
            <person name="Asghar R.J."/>
            <person name="Meis J.F."/>
            <person name="Jackson B."/>
            <person name="Chiller T."/>
            <person name="Litvintseva A.P."/>
        </authorList>
    </citation>
    <scope>NUCLEOTIDE SEQUENCE [LARGE SCALE GENOMIC DNA]</scope>
    <source>
        <strain evidence="8">B8441</strain>
    </source>
</reference>
<dbReference type="GO" id="GO:0061630">
    <property type="term" value="F:ubiquitin protein ligase activity"/>
    <property type="evidence" value="ECO:0007669"/>
    <property type="project" value="InterPro"/>
</dbReference>
<feature type="compositionally biased region" description="Gly residues" evidence="6">
    <location>
        <begin position="160"/>
        <end position="171"/>
    </location>
</feature>
<feature type="region of interest" description="Disordered" evidence="6">
    <location>
        <begin position="293"/>
        <end position="312"/>
    </location>
</feature>
<gene>
    <name evidence="8" type="ORF">B9J08_001914</name>
    <name evidence="9" type="ORF">CA7LBN_001323</name>
</gene>
<dbReference type="Gene3D" id="4.10.1000.10">
    <property type="entry name" value="Zinc finger, CCCH-type"/>
    <property type="match status" value="1"/>
</dbReference>
<dbReference type="STRING" id="498019.A0A2H0ZYX7"/>
<feature type="compositionally biased region" description="Polar residues" evidence="6">
    <location>
        <begin position="299"/>
        <end position="312"/>
    </location>
</feature>
<dbReference type="EMBL" id="CP076749">
    <property type="protein sequence ID" value="QWW22577.1"/>
    <property type="molecule type" value="Genomic_DNA"/>
</dbReference>
<dbReference type="VEuPathDB" id="FungiDB:CJJ07_003223"/>
<dbReference type="VEuPathDB" id="FungiDB:CJI97_002575"/>
<feature type="region of interest" description="Disordered" evidence="6">
    <location>
        <begin position="438"/>
        <end position="483"/>
    </location>
</feature>
<dbReference type="PANTHER" id="PTHR11224">
    <property type="entry name" value="MAKORIN-RELATED"/>
    <property type="match status" value="1"/>
</dbReference>
<dbReference type="InterPro" id="IPR036855">
    <property type="entry name" value="Znf_CCCH_sf"/>
</dbReference>
<dbReference type="EMBL" id="PEKT02000004">
    <property type="protein sequence ID" value="PIS55808.1"/>
    <property type="molecule type" value="Genomic_DNA"/>
</dbReference>
<name>A0A2H0ZYX7_CANAR</name>
<dbReference type="SMART" id="SM00356">
    <property type="entry name" value="ZnF_C3H1"/>
    <property type="match status" value="2"/>
</dbReference>
<feature type="domain" description="C3H1-type" evidence="7">
    <location>
        <begin position="114"/>
        <end position="141"/>
    </location>
</feature>
<dbReference type="SUPFAM" id="SSF90229">
    <property type="entry name" value="CCCH zinc finger"/>
    <property type="match status" value="1"/>
</dbReference>
<dbReference type="InterPro" id="IPR000571">
    <property type="entry name" value="Znf_CCCH"/>
</dbReference>
<evidence type="ECO:0000256" key="2">
    <source>
        <dbReference type="ARBA" id="ARBA00022737"/>
    </source>
</evidence>
<dbReference type="PANTHER" id="PTHR11224:SF58">
    <property type="entry name" value="C3H1-TYPE DOMAIN-CONTAINING PROTEIN"/>
    <property type="match status" value="1"/>
</dbReference>
<sequence length="483" mass="52317">MPGPEIQFLTVNHDKYIPFSDGSGKTGARGGKHSMNSSSHPRSRVHQPFDLCSLSDQLPPNTGPPGTVPTNNGTGLGANANKNLSHVPCKFFRQGNCQAGNSCPFSHNFDGSSAVDKLPCKYFQKGNCKFGSKCALAHFLPDGTRVNLKSLRRQERTHGVLGGNHYGGGNVDGSSTKGETPSRTSSKNSGYNSGQDAAFSANYIARTSQMQSSLGSSYRSHLPQTGERISFTQKLSAPDVTQHAMNDLCGELGDFHQEHTRLHGASFDEIETPVSLASRRSMSHSSGQAFHSTYAARNKPNSPTGTYQSTHTWSTSATTPVNTSLSASIHNNIYTAFKSMPSTSPTNLKSSPNSIDLSANLFSASGSQSQSPQDHFVSSTNLGMMHNHQRSFFPLTTESSLRLLDESAISDGSNEDDFDDDENAFFEDYVPASLGNLILTPQEQQRRDSRSQSGTLWVRPNIERSPSDNKKHCGGENAMFMMD</sequence>
<evidence type="ECO:0000256" key="3">
    <source>
        <dbReference type="ARBA" id="ARBA00022771"/>
    </source>
</evidence>
<protein>
    <recommendedName>
        <fullName evidence="7">C3H1-type domain-containing protein</fullName>
    </recommendedName>
</protein>
<keyword evidence="4 5" id="KW-0862">Zinc</keyword>
<dbReference type="Proteomes" id="UP000825438">
    <property type="component" value="Chromosome I"/>
</dbReference>
<dbReference type="VEuPathDB" id="FungiDB:CJI96_0000371"/>
<feature type="domain" description="C3H1-type" evidence="7">
    <location>
        <begin position="83"/>
        <end position="110"/>
    </location>
</feature>